<keyword evidence="1" id="KW-1133">Transmembrane helix</keyword>
<dbReference type="STRING" id="1121925.SAMN02746011_01265"/>
<keyword evidence="1" id="KW-0472">Membrane</keyword>
<dbReference type="InterPro" id="IPR009526">
    <property type="entry name" value="DUF1146"/>
</dbReference>
<feature type="transmembrane region" description="Helical" evidence="1">
    <location>
        <begin position="6"/>
        <end position="24"/>
    </location>
</feature>
<evidence type="ECO:0000313" key="3">
    <source>
        <dbReference type="Proteomes" id="UP000189941"/>
    </source>
</evidence>
<keyword evidence="1" id="KW-0812">Transmembrane</keyword>
<proteinExistence type="predicted"/>
<evidence type="ECO:0000256" key="1">
    <source>
        <dbReference type="SAM" id="Phobius"/>
    </source>
</evidence>
<feature type="transmembrane region" description="Helical" evidence="1">
    <location>
        <begin position="44"/>
        <end position="67"/>
    </location>
</feature>
<dbReference type="AlphaFoldDB" id="A0A1T4M0E0"/>
<name>A0A1T4M0E0_9LACT</name>
<gene>
    <name evidence="2" type="ORF">SAMN02746011_01265</name>
</gene>
<organism evidence="2 3">
    <name type="scientific">Globicatella sulfidifaciens DSM 15739</name>
    <dbReference type="NCBI Taxonomy" id="1121925"/>
    <lineage>
        <taxon>Bacteria</taxon>
        <taxon>Bacillati</taxon>
        <taxon>Bacillota</taxon>
        <taxon>Bacilli</taxon>
        <taxon>Lactobacillales</taxon>
        <taxon>Aerococcaceae</taxon>
        <taxon>Globicatella</taxon>
    </lineage>
</organism>
<protein>
    <submittedName>
        <fullName evidence="2">Conserved hypothetical integral membrane protein</fullName>
    </submittedName>
</protein>
<accession>A0A1T4M0E0</accession>
<evidence type="ECO:0000313" key="2">
    <source>
        <dbReference type="EMBL" id="SJZ60228.1"/>
    </source>
</evidence>
<dbReference type="RefSeq" id="WP_078756019.1">
    <property type="nucleotide sequence ID" value="NZ_FUWO01000010.1"/>
</dbReference>
<dbReference type="OrthoDB" id="2139528at2"/>
<dbReference type="Proteomes" id="UP000189941">
    <property type="component" value="Unassembled WGS sequence"/>
</dbReference>
<keyword evidence="3" id="KW-1185">Reference proteome</keyword>
<dbReference type="EMBL" id="FUWO01000010">
    <property type="protein sequence ID" value="SJZ60228.1"/>
    <property type="molecule type" value="Genomic_DNA"/>
</dbReference>
<reference evidence="3" key="1">
    <citation type="submission" date="2017-02" db="EMBL/GenBank/DDBJ databases">
        <authorList>
            <person name="Varghese N."/>
            <person name="Submissions S."/>
        </authorList>
    </citation>
    <scope>NUCLEOTIDE SEQUENCE [LARGE SCALE GENOMIC DNA]</scope>
    <source>
        <strain evidence="3">DSM 15739</strain>
    </source>
</reference>
<sequence>MTTANGMAVLLVRFLFVMMSYMILEKIDWRKLFSKRNYVYAQYVCVLASIALGHLTGSFVITIMELLRSILYSIFL</sequence>
<dbReference type="Pfam" id="PF06612">
    <property type="entry name" value="DUF1146"/>
    <property type="match status" value="1"/>
</dbReference>